<keyword evidence="2" id="KW-0677">Repeat</keyword>
<evidence type="ECO:0000256" key="4">
    <source>
        <dbReference type="SAM" id="Phobius"/>
    </source>
</evidence>
<dbReference type="Pfam" id="PF13304">
    <property type="entry name" value="AAA_21"/>
    <property type="match status" value="1"/>
</dbReference>
<gene>
    <name evidence="6" type="ORF">SO694_00216018</name>
</gene>
<feature type="transmembrane region" description="Helical" evidence="4">
    <location>
        <begin position="360"/>
        <end position="381"/>
    </location>
</feature>
<protein>
    <submittedName>
        <fullName evidence="6">Glutathione S-transferase</fullName>
    </submittedName>
</protein>
<evidence type="ECO:0000256" key="2">
    <source>
        <dbReference type="ARBA" id="ARBA00022737"/>
    </source>
</evidence>
<evidence type="ECO:0000313" key="7">
    <source>
        <dbReference type="Proteomes" id="UP001363151"/>
    </source>
</evidence>
<keyword evidence="4" id="KW-0812">Transmembrane</keyword>
<reference evidence="6 7" key="1">
    <citation type="submission" date="2024-03" db="EMBL/GenBank/DDBJ databases">
        <title>Aureococcus anophagefferens CCMP1851 and Kratosvirus quantuckense: Draft genome of a second virus-susceptible host strain in the model system.</title>
        <authorList>
            <person name="Chase E."/>
            <person name="Truchon A.R."/>
            <person name="Schepens W."/>
            <person name="Wilhelm S.W."/>
        </authorList>
    </citation>
    <scope>NUCLEOTIDE SEQUENCE [LARGE SCALE GENOMIC DNA]</scope>
    <source>
        <strain evidence="6 7">CCMP1851</strain>
    </source>
</reference>
<organism evidence="6 7">
    <name type="scientific">Aureococcus anophagefferens</name>
    <name type="common">Harmful bloom alga</name>
    <dbReference type="NCBI Taxonomy" id="44056"/>
    <lineage>
        <taxon>Eukaryota</taxon>
        <taxon>Sar</taxon>
        <taxon>Stramenopiles</taxon>
        <taxon>Ochrophyta</taxon>
        <taxon>Pelagophyceae</taxon>
        <taxon>Pelagomonadales</taxon>
        <taxon>Pelagomonadaceae</taxon>
        <taxon>Aureococcus</taxon>
    </lineage>
</organism>
<feature type="domain" description="ABC transporter" evidence="5">
    <location>
        <begin position="730"/>
        <end position="996"/>
    </location>
</feature>
<feature type="transmembrane region" description="Helical" evidence="4">
    <location>
        <begin position="725"/>
        <end position="745"/>
    </location>
</feature>
<dbReference type="EMBL" id="JBBJCI010000449">
    <property type="protein sequence ID" value="KAK7230197.1"/>
    <property type="molecule type" value="Genomic_DNA"/>
</dbReference>
<keyword evidence="4" id="KW-1133">Transmembrane helix</keyword>
<keyword evidence="7" id="KW-1185">Reference proteome</keyword>
<evidence type="ECO:0000256" key="3">
    <source>
        <dbReference type="SAM" id="MobiDB-lite"/>
    </source>
</evidence>
<evidence type="ECO:0000259" key="5">
    <source>
        <dbReference type="PROSITE" id="PS50893"/>
    </source>
</evidence>
<feature type="region of interest" description="Disordered" evidence="3">
    <location>
        <begin position="283"/>
        <end position="302"/>
    </location>
</feature>
<feature type="transmembrane region" description="Helical" evidence="4">
    <location>
        <begin position="461"/>
        <end position="490"/>
    </location>
</feature>
<dbReference type="Gene3D" id="3.40.50.300">
    <property type="entry name" value="P-loop containing nucleotide triphosphate hydrolases"/>
    <property type="match status" value="1"/>
</dbReference>
<dbReference type="InterPro" id="IPR027417">
    <property type="entry name" value="P-loop_NTPase"/>
</dbReference>
<keyword evidence="4" id="KW-0472">Membrane</keyword>
<dbReference type="PROSITE" id="PS50893">
    <property type="entry name" value="ABC_TRANSPORTER_2"/>
    <property type="match status" value="1"/>
</dbReference>
<dbReference type="InterPro" id="IPR003959">
    <property type="entry name" value="ATPase_AAA_core"/>
</dbReference>
<accession>A0ABR1FG48</accession>
<dbReference type="Proteomes" id="UP001363151">
    <property type="component" value="Unassembled WGS sequence"/>
</dbReference>
<feature type="transmembrane region" description="Helical" evidence="4">
    <location>
        <begin position="419"/>
        <end position="441"/>
    </location>
</feature>
<proteinExistence type="predicted"/>
<keyword evidence="1" id="KW-0813">Transport</keyword>
<dbReference type="PANTHER" id="PTHR19229">
    <property type="entry name" value="ATP-BINDING CASSETTE TRANSPORTER SUBFAMILY A ABCA"/>
    <property type="match status" value="1"/>
</dbReference>
<evidence type="ECO:0000313" key="6">
    <source>
        <dbReference type="EMBL" id="KAK7230197.1"/>
    </source>
</evidence>
<dbReference type="InterPro" id="IPR026082">
    <property type="entry name" value="ABCA"/>
</dbReference>
<dbReference type="InterPro" id="IPR003439">
    <property type="entry name" value="ABC_transporter-like_ATP-bd"/>
</dbReference>
<feature type="transmembrane region" description="Helical" evidence="4">
    <location>
        <begin position="232"/>
        <end position="252"/>
    </location>
</feature>
<evidence type="ECO:0000256" key="1">
    <source>
        <dbReference type="ARBA" id="ARBA00022448"/>
    </source>
</evidence>
<feature type="transmembrane region" description="Helical" evidence="4">
    <location>
        <begin position="510"/>
        <end position="537"/>
    </location>
</feature>
<dbReference type="SUPFAM" id="SSF52540">
    <property type="entry name" value="P-loop containing nucleoside triphosphate hydrolases"/>
    <property type="match status" value="1"/>
</dbReference>
<sequence>MRVLLAALIGSARGLPTAAPTESLGGCPFLTSNNDYFGASRCDEASYDEEWDEASEYEHECYMHEWIASSCAELRCDPESERLWLTKRHVHDMHRENSNNWWSWRTDACMVLSPDGRFYRATTGYEATREEGWMDKGSYRDSTDVDASGLAGLNATDASVLAWGRRAYAACVEQCGGCDATGAAVDRVPAGLDAFFAAPYPAVDRPALDDAGCFSARALRGEDWPFVSTGHWVVICVMALVLATPWVLGVCASRRCCPWYGSLQRVRNEFADACPCLARSSAAASAPPGRQRSVAPEEDDAAAAAGEAPADDVVLLEPQAEDAPGPRGAGFRARGASVAGQARLVLWKIWKTKSRSPSTVLSQLVFPAAWFVVVWLLYVIMAKTFLPNHQWNKKHWNYAAKGGDMRDYEEGDILSHGLLEVYLCQFAFVPLMQAVVVAVVVEHRAKLVESMKMAGLRPLAYWAATFAAEALAVGFACAFLVACVACGGLFRRAGHAADPFGTLLALHWTYVVALAAQCFAVTTLVTSPTAAAVYALAAQLAATGAYQSLVVETTDAGKRVVLSLFEASESRQLVAALLPQFAYALVVDGFRSRRTHMCDLGAGLGAETFRSPAFECDDDKAEARAGVQLAAWAQARGAEAWSCWLSYDYSYGGGAYEASSSSSSSYAYGADASSSYSYAYAADAYAYEPLDRCERTRAPSEYPPFYARDAPFYGDGPRPAPRWTAAIYGVLVADVFLYLGLAWYLSQVVPWAAHGTPRRWYFPLLPSTYGCRREAKKDVELERLDGHDDAEDEARPEAYEPRRGATVVEVKRLRRTFGAFAAVDGVSYSVLSDFARASKGLGVVNQHNTLWEDLTCLDHLALFGAIRCADPATVVELAAATLRRVELGAHAAKLAGRLSGGMKRKLCCAVALVGDPSVVLLDEPSAGLDPVSQRNLWNLIKATMRGRSVVLTTHSMFEAEVLCDRIAIQVRGQLACLGTPDHLKRKFGSGYELVVALDAALEADFAAGVARVVAFVVGAFEGARLASTDASILTFELAAADASLARVFRAFTDEAKRDLGVAAFSLQQASMEKVFIRIVGAGGDYFEVARWSEPYDSIPDIWGPVASAVAPIFDKRADPWTFLGVAAADVPLCELEALSGYTDDGGDVAANPTQQGCACEEGSYEYDGRTFEGCTSYDWSVPWCGTTNCGICDDLVSTGCWDECEDSGTVRGKMEAYLRGRSSAVCAGRIAAFTDGAIELTAAATNALRESFPCPVGTAAAEDDEWISALTVANPFSVGADWRDDESSYDAQTLGRESSCGSLYEMQPCDSCDAALTPTCSYELCLSAAESGTREDAGDAYCSSSLDTGARANLHEGLLLFTALYAAARARP</sequence>
<comment type="caution">
    <text evidence="6">The sequence shown here is derived from an EMBL/GenBank/DDBJ whole genome shotgun (WGS) entry which is preliminary data.</text>
</comment>
<dbReference type="PANTHER" id="PTHR19229:SF36">
    <property type="entry name" value="ATP-BINDING CASSETTE SUB-FAMILY A MEMBER 2"/>
    <property type="match status" value="1"/>
</dbReference>
<name>A0ABR1FG48_AURAN</name>